<evidence type="ECO:0000313" key="3">
    <source>
        <dbReference type="EMBL" id="SUZ62804.1"/>
    </source>
</evidence>
<dbReference type="Gene3D" id="3.20.20.10">
    <property type="entry name" value="Alanine racemase"/>
    <property type="match status" value="1"/>
</dbReference>
<dbReference type="InterPro" id="IPR029066">
    <property type="entry name" value="PLP-binding_barrel"/>
</dbReference>
<dbReference type="PIRSF" id="PIRSF004848">
    <property type="entry name" value="YBL036c_PLPDEIII"/>
    <property type="match status" value="1"/>
</dbReference>
<dbReference type="SUPFAM" id="SSF51419">
    <property type="entry name" value="PLP-binding barrel"/>
    <property type="match status" value="1"/>
</dbReference>
<name>A0A381P866_9ZZZZ</name>
<keyword evidence="1" id="KW-0663">Pyridoxal phosphate</keyword>
<evidence type="ECO:0000256" key="1">
    <source>
        <dbReference type="ARBA" id="ARBA00022898"/>
    </source>
</evidence>
<dbReference type="GO" id="GO:0030170">
    <property type="term" value="F:pyridoxal phosphate binding"/>
    <property type="evidence" value="ECO:0007669"/>
    <property type="project" value="InterPro"/>
</dbReference>
<dbReference type="PANTHER" id="PTHR10146">
    <property type="entry name" value="PROLINE SYNTHETASE CO-TRANSCRIBED BACTERIAL HOMOLOG PROTEIN"/>
    <property type="match status" value="1"/>
</dbReference>
<dbReference type="CDD" id="cd00635">
    <property type="entry name" value="PLPDE_III_YBL036c_like"/>
    <property type="match status" value="1"/>
</dbReference>
<feature type="domain" description="Alanine racemase N-terminal" evidence="2">
    <location>
        <begin position="36"/>
        <end position="232"/>
    </location>
</feature>
<dbReference type="HAMAP" id="MF_02087">
    <property type="entry name" value="PLP_homeostasis"/>
    <property type="match status" value="1"/>
</dbReference>
<sequence>MITSTYDERVTASLPEIQDRISGAAGRSGRACDEITLVAVTKAHPIEAVEAALAHGLFDLGENRTEELEWKHGAVEDRRAQWHMIGHIQRRKAPRLIGIADLVHSIDSVRLAERISKAAVEAGEIIPVLVQVNTSGEESKAGFQGGDLSDEVLGVLALPGLEVRGLMTMAPFTSDEAILRRTFERVRILHEELRAFEGYCGDHLSMGMTNDFEIAIEEGSTMIRIGTALFGKRLNHD</sequence>
<organism evidence="3">
    <name type="scientific">marine metagenome</name>
    <dbReference type="NCBI Taxonomy" id="408172"/>
    <lineage>
        <taxon>unclassified sequences</taxon>
        <taxon>metagenomes</taxon>
        <taxon>ecological metagenomes</taxon>
    </lineage>
</organism>
<gene>
    <name evidence="3" type="ORF">METZ01_LOCUS15658</name>
</gene>
<dbReference type="PANTHER" id="PTHR10146:SF14">
    <property type="entry name" value="PYRIDOXAL PHOSPHATE HOMEOSTASIS PROTEIN"/>
    <property type="match status" value="1"/>
</dbReference>
<dbReference type="EMBL" id="UINC01000888">
    <property type="protein sequence ID" value="SUZ62804.1"/>
    <property type="molecule type" value="Genomic_DNA"/>
</dbReference>
<dbReference type="InterPro" id="IPR011078">
    <property type="entry name" value="PyrdxlP_homeostasis"/>
</dbReference>
<evidence type="ECO:0000259" key="2">
    <source>
        <dbReference type="Pfam" id="PF01168"/>
    </source>
</evidence>
<dbReference type="Pfam" id="PF01168">
    <property type="entry name" value="Ala_racemase_N"/>
    <property type="match status" value="1"/>
</dbReference>
<proteinExistence type="inferred from homology"/>
<accession>A0A381P866</accession>
<dbReference type="PROSITE" id="PS01211">
    <property type="entry name" value="UPF0001"/>
    <property type="match status" value="1"/>
</dbReference>
<dbReference type="AlphaFoldDB" id="A0A381P866"/>
<reference evidence="3" key="1">
    <citation type="submission" date="2018-05" db="EMBL/GenBank/DDBJ databases">
        <authorList>
            <person name="Lanie J.A."/>
            <person name="Ng W.-L."/>
            <person name="Kazmierczak K.M."/>
            <person name="Andrzejewski T.M."/>
            <person name="Davidsen T.M."/>
            <person name="Wayne K.J."/>
            <person name="Tettelin H."/>
            <person name="Glass J.I."/>
            <person name="Rusch D."/>
            <person name="Podicherti R."/>
            <person name="Tsui H.-C.T."/>
            <person name="Winkler M.E."/>
        </authorList>
    </citation>
    <scope>NUCLEOTIDE SEQUENCE</scope>
</reference>
<dbReference type="InterPro" id="IPR001608">
    <property type="entry name" value="Ala_racemase_N"/>
</dbReference>
<protein>
    <recommendedName>
        <fullName evidence="2">Alanine racemase N-terminal domain-containing protein</fullName>
    </recommendedName>
</protein>
<dbReference type="NCBIfam" id="TIGR00044">
    <property type="entry name" value="YggS family pyridoxal phosphate-dependent enzyme"/>
    <property type="match status" value="1"/>
</dbReference>